<proteinExistence type="predicted"/>
<dbReference type="RefSeq" id="WP_284389880.1">
    <property type="nucleotide sequence ID" value="NZ_BSNK01000002.1"/>
</dbReference>
<name>A0ABQ5VC20_9PROT</name>
<evidence type="ECO:0000256" key="2">
    <source>
        <dbReference type="SAM" id="SignalP"/>
    </source>
</evidence>
<dbReference type="EMBL" id="BSNK01000002">
    <property type="protein sequence ID" value="GLQ23947.1"/>
    <property type="molecule type" value="Genomic_DNA"/>
</dbReference>
<reference evidence="3" key="2">
    <citation type="submission" date="2023-01" db="EMBL/GenBank/DDBJ databases">
        <title>Draft genome sequence of Algimonas ampicilliniresistens strain NBRC 108219.</title>
        <authorList>
            <person name="Sun Q."/>
            <person name="Mori K."/>
        </authorList>
    </citation>
    <scope>NUCLEOTIDE SEQUENCE</scope>
    <source>
        <strain evidence="3">NBRC 108219</strain>
    </source>
</reference>
<feature type="chain" id="PRO_5045752848" evidence="2">
    <location>
        <begin position="22"/>
        <end position="420"/>
    </location>
</feature>
<accession>A0ABQ5VC20</accession>
<comment type="caution">
    <text evidence="3">The sequence shown here is derived from an EMBL/GenBank/DDBJ whole genome shotgun (WGS) entry which is preliminary data.</text>
</comment>
<keyword evidence="4" id="KW-1185">Reference proteome</keyword>
<reference evidence="3" key="1">
    <citation type="journal article" date="2014" name="Int. J. Syst. Evol. Microbiol.">
        <title>Complete genome of a new Firmicutes species belonging to the dominant human colonic microbiota ('Ruminococcus bicirculans') reveals two chromosomes and a selective capacity to utilize plant glucans.</title>
        <authorList>
            <consortium name="NISC Comparative Sequencing Program"/>
            <person name="Wegmann U."/>
            <person name="Louis P."/>
            <person name="Goesmann A."/>
            <person name="Henrissat B."/>
            <person name="Duncan S.H."/>
            <person name="Flint H.J."/>
        </authorList>
    </citation>
    <scope>NUCLEOTIDE SEQUENCE</scope>
    <source>
        <strain evidence="3">NBRC 108219</strain>
    </source>
</reference>
<dbReference type="Proteomes" id="UP001161391">
    <property type="component" value="Unassembled WGS sequence"/>
</dbReference>
<evidence type="ECO:0000256" key="1">
    <source>
        <dbReference type="SAM" id="MobiDB-lite"/>
    </source>
</evidence>
<feature type="region of interest" description="Disordered" evidence="1">
    <location>
        <begin position="384"/>
        <end position="420"/>
    </location>
</feature>
<protein>
    <submittedName>
        <fullName evidence="3">Uncharacterized protein</fullName>
    </submittedName>
</protein>
<feature type="compositionally biased region" description="Polar residues" evidence="1">
    <location>
        <begin position="299"/>
        <end position="311"/>
    </location>
</feature>
<evidence type="ECO:0000313" key="3">
    <source>
        <dbReference type="EMBL" id="GLQ23947.1"/>
    </source>
</evidence>
<feature type="region of interest" description="Disordered" evidence="1">
    <location>
        <begin position="290"/>
        <end position="313"/>
    </location>
</feature>
<sequence length="420" mass="45881">MTYRRALLGTTFLLLAGPALAGTQQPAYKPDLLPPNPAVGECYARVEIPAQYERTTERVVTREAHKRLHVQQPQLRSRTESIMVKEPSVRYVVRQPTYSTVTKHVMTRPGYDKLSVSHPHFKSVTETVQTGAPRLVWKRGNPAKLRAQGYIIHSTADAGVGGRGYSSTTQYGKTGGSRCGPMCEIWCLVEEPGDSVTVTRQVMTSPGQIQRTPVPPAYQAITQQVVTDPGGVHKVPVPAEYQSIEIQDIIHPGGQAYVEVPAEYGQVDGRRLVSESRYEWRRVVCKPGASSGIAHRSSGHTVYPSSSTSIHKSGHLVGQNQQQIHHRTTVQSSAPVTYRTTHTATTTHIPAVTHGTLAVRQPAYSTGYTSGYQGTYAHGATTTRLGKSGQPNRSYSGPAYTAPGASSDARTVIYESRRQR</sequence>
<gene>
    <name evidence="3" type="ORF">GCM10007853_18210</name>
</gene>
<keyword evidence="2" id="KW-0732">Signal</keyword>
<evidence type="ECO:0000313" key="4">
    <source>
        <dbReference type="Proteomes" id="UP001161391"/>
    </source>
</evidence>
<feature type="signal peptide" evidence="2">
    <location>
        <begin position="1"/>
        <end position="21"/>
    </location>
</feature>
<feature type="compositionally biased region" description="Polar residues" evidence="1">
    <location>
        <begin position="384"/>
        <end position="395"/>
    </location>
</feature>
<organism evidence="3 4">
    <name type="scientific">Algimonas ampicilliniresistens</name>
    <dbReference type="NCBI Taxonomy" id="1298735"/>
    <lineage>
        <taxon>Bacteria</taxon>
        <taxon>Pseudomonadati</taxon>
        <taxon>Pseudomonadota</taxon>
        <taxon>Alphaproteobacteria</taxon>
        <taxon>Maricaulales</taxon>
        <taxon>Robiginitomaculaceae</taxon>
        <taxon>Algimonas</taxon>
    </lineage>
</organism>